<keyword evidence="3" id="KW-1185">Reference proteome</keyword>
<dbReference type="PANTHER" id="PTHR47396:SF1">
    <property type="entry name" value="ATP-DEPENDENT HELICASE IRC3-RELATED"/>
    <property type="match status" value="1"/>
</dbReference>
<dbReference type="SMART" id="SM00487">
    <property type="entry name" value="DEXDc"/>
    <property type="match status" value="1"/>
</dbReference>
<dbReference type="Pfam" id="PF22548">
    <property type="entry name" value="AEP-TOTE"/>
    <property type="match status" value="1"/>
</dbReference>
<gene>
    <name evidence="2" type="ORF">FYJ73_00940</name>
</gene>
<dbReference type="InterPro" id="IPR014001">
    <property type="entry name" value="Helicase_ATP-bd"/>
</dbReference>
<keyword evidence="2" id="KW-0347">Helicase</keyword>
<dbReference type="Proteomes" id="UP000438914">
    <property type="component" value="Unassembled WGS sequence"/>
</dbReference>
<feature type="domain" description="Helicase ATP-binding" evidence="1">
    <location>
        <begin position="455"/>
        <end position="620"/>
    </location>
</feature>
<evidence type="ECO:0000313" key="2">
    <source>
        <dbReference type="EMBL" id="MST83266.1"/>
    </source>
</evidence>
<dbReference type="PROSITE" id="PS51192">
    <property type="entry name" value="HELICASE_ATP_BIND_1"/>
    <property type="match status" value="1"/>
</dbReference>
<dbReference type="AlphaFoldDB" id="A0A7K0KBG9"/>
<dbReference type="InterPro" id="IPR050742">
    <property type="entry name" value="Helicase_Restrict-Modif_Enz"/>
</dbReference>
<dbReference type="SUPFAM" id="SSF52540">
    <property type="entry name" value="P-loop containing nucleoside triphosphate hydrolases"/>
    <property type="match status" value="2"/>
</dbReference>
<dbReference type="InterPro" id="IPR006935">
    <property type="entry name" value="Helicase/UvrB_N"/>
</dbReference>
<dbReference type="CDD" id="cd09126">
    <property type="entry name" value="PLDc_C_DEXD_like"/>
    <property type="match status" value="1"/>
</dbReference>
<dbReference type="SUPFAM" id="SSF56024">
    <property type="entry name" value="Phospholipase D/nuclease"/>
    <property type="match status" value="1"/>
</dbReference>
<dbReference type="InterPro" id="IPR027417">
    <property type="entry name" value="P-loop_NTPase"/>
</dbReference>
<name>A0A7K0KBG9_9BACT</name>
<reference evidence="2 3" key="1">
    <citation type="submission" date="2019-08" db="EMBL/GenBank/DDBJ databases">
        <title>In-depth cultivation of the pig gut microbiome towards novel bacterial diversity and tailored functional studies.</title>
        <authorList>
            <person name="Wylensek D."/>
            <person name="Hitch T.C.A."/>
            <person name="Clavel T."/>
        </authorList>
    </citation>
    <scope>NUCLEOTIDE SEQUENCE [LARGE SCALE GENOMIC DNA]</scope>
    <source>
        <strain evidence="2 3">LKV-178-WT-2A</strain>
    </source>
</reference>
<keyword evidence="2" id="KW-0378">Hydrolase</keyword>
<keyword evidence="2" id="KW-0067">ATP-binding</keyword>
<dbReference type="GO" id="GO:0016787">
    <property type="term" value="F:hydrolase activity"/>
    <property type="evidence" value="ECO:0007669"/>
    <property type="project" value="InterPro"/>
</dbReference>
<dbReference type="GO" id="GO:0005524">
    <property type="term" value="F:ATP binding"/>
    <property type="evidence" value="ECO:0007669"/>
    <property type="project" value="InterPro"/>
</dbReference>
<dbReference type="PANTHER" id="PTHR47396">
    <property type="entry name" value="TYPE I RESTRICTION ENZYME ECOKI R PROTEIN"/>
    <property type="match status" value="1"/>
</dbReference>
<keyword evidence="2" id="KW-0547">Nucleotide-binding</keyword>
<dbReference type="GO" id="GO:0003677">
    <property type="term" value="F:DNA binding"/>
    <property type="evidence" value="ECO:0007669"/>
    <property type="project" value="InterPro"/>
</dbReference>
<dbReference type="EMBL" id="VUNG01000001">
    <property type="protein sequence ID" value="MST83266.1"/>
    <property type="molecule type" value="Genomic_DNA"/>
</dbReference>
<dbReference type="GO" id="GO:0005829">
    <property type="term" value="C:cytosol"/>
    <property type="evidence" value="ECO:0007669"/>
    <property type="project" value="TreeGrafter"/>
</dbReference>
<evidence type="ECO:0000259" key="1">
    <source>
        <dbReference type="PROSITE" id="PS51192"/>
    </source>
</evidence>
<dbReference type="GO" id="GO:0004386">
    <property type="term" value="F:helicase activity"/>
    <property type="evidence" value="ECO:0007669"/>
    <property type="project" value="UniProtKB-KW"/>
</dbReference>
<evidence type="ECO:0000313" key="3">
    <source>
        <dbReference type="Proteomes" id="UP000438914"/>
    </source>
</evidence>
<comment type="caution">
    <text evidence="2">The sequence shown here is derived from an EMBL/GenBank/DDBJ whole genome shotgun (WGS) entry which is preliminary data.</text>
</comment>
<dbReference type="CDD" id="cd17926">
    <property type="entry name" value="DEXHc_RE"/>
    <property type="match status" value="1"/>
</dbReference>
<sequence length="967" mass="109455">MQEKLNTDELLQKLERLSRENERLKSILSAHGISYEQNSSPKDEEVLTVRSNADNQGLLSKEQILQQRKNLFRSLFKGREDVFALRWTSSDGSKSGYMPACSNRWTSLCDRKKYKCANCPNRQFVSLGDAEIYNHLCGVDKWGKPFTIGVYAILSDDTCNFLCADFDDKNCEHGYKKDVLAFVSVCKDWDIPYSIERSRSGNGAHVWILFDQPVAAGKARRLGNAVLTEAMNRDGRMSFKSYDRFFPNQDHLPEGGFGNLVALPLQGVPRKKGNSVFVDDNFEQFPDQWKYLRTVTKLSADAVETLLRLHANEPDFGELSKTSEAKPWETPVAMNVTKEDLPTEITVVKSNMLYMPTKGLSSKVINHLKRIASFKNPEFGAKLGMHLSTYNVPRIISCAEVSDEWLALPRGCEEALIEFFEENSVGIKIEDKTNHGHAIDVSFSGTLRPEQEAAVSQLMSYDNGILSGTTAFGKTVAAIGLIARRKVNTLILVHNKALAKQWRTKFCEFMTINYTLPDAPKKRGRKKEQPFVGLLSSDENTLNGNIDIALLQSCVSDNEVKPFVRNYGMVIVDECHHVSASNFEQALKYANAQYVYGLTATPMRKDGHQPIIFMQCGPIRFTEDAAAQMSKQKFCRWLIPRFTTYRQLGEDKLSYNQILHELTDDKQRNQQIISDVANALKDGRTPIIISVLVEHVSLLAELIKPLCKHVIVLTGSASTKEKYEIELSLKSVLPTEPMVIVASLKYISEGFDLPRLDTLFLAQPVSYKGLVAQYTGRLHRDCEGKTDVRVYDYVDIRQPMCETMYKRRLRGYAAVGYKVRPRQTNPNTPFDMIYDGDTFETAFLADISNAKHSIVIACPMIRIYRHPIVIQKLIEQQSNGVSIYVNIRKEGYDEVRFKEVGGTYSVNDAQTIQCAIIDKSICWYGDINFLGYHSSEDTVMRINDAKMAGELLDITYTSHTNRQNEKV</sequence>
<dbReference type="CDD" id="cd18785">
    <property type="entry name" value="SF2_C"/>
    <property type="match status" value="1"/>
</dbReference>
<accession>A0A7K0KBG9</accession>
<organism evidence="2 3">
    <name type="scientific">Hallella mizrahii</name>
    <dbReference type="NCBI Taxonomy" id="2606637"/>
    <lineage>
        <taxon>Bacteria</taxon>
        <taxon>Pseudomonadati</taxon>
        <taxon>Bacteroidota</taxon>
        <taxon>Bacteroidia</taxon>
        <taxon>Bacteroidales</taxon>
        <taxon>Prevotellaceae</taxon>
        <taxon>Hallella</taxon>
    </lineage>
</organism>
<dbReference type="Gene3D" id="3.40.50.300">
    <property type="entry name" value="P-loop containing nucleotide triphosphate hydrolases"/>
    <property type="match status" value="2"/>
</dbReference>
<dbReference type="Pfam" id="PF04851">
    <property type="entry name" value="ResIII"/>
    <property type="match status" value="1"/>
</dbReference>
<dbReference type="InterPro" id="IPR054347">
    <property type="entry name" value="TOTE_primase"/>
</dbReference>
<dbReference type="RefSeq" id="WP_154532695.1">
    <property type="nucleotide sequence ID" value="NZ_VUNG01000001.1"/>
</dbReference>
<proteinExistence type="predicted"/>
<protein>
    <submittedName>
        <fullName evidence="2">DEAD/DEAH box helicase</fullName>
    </submittedName>
</protein>